<keyword evidence="5" id="KW-0804">Transcription</keyword>
<organism evidence="8 9">
    <name type="scientific">Roseofilum acuticapitatum BLCC-M154</name>
    <dbReference type="NCBI Taxonomy" id="3022444"/>
    <lineage>
        <taxon>Bacteria</taxon>
        <taxon>Bacillati</taxon>
        <taxon>Cyanobacteriota</taxon>
        <taxon>Cyanophyceae</taxon>
        <taxon>Desertifilales</taxon>
        <taxon>Desertifilaceae</taxon>
        <taxon>Roseofilum</taxon>
        <taxon>Roseofilum acuticapitatum</taxon>
    </lineage>
</organism>
<keyword evidence="9" id="KW-1185">Reference proteome</keyword>
<protein>
    <submittedName>
        <fullName evidence="8">RNA polymerase sigma factor</fullName>
    </submittedName>
</protein>
<comment type="similarity">
    <text evidence="1">Belongs to the sigma-70 factor family. ECF subfamily.</text>
</comment>
<sequence>MLENSPVNCGDRPHSGKPCKKKHIWFWREWKKHRDFLYYCCLKWMGGNVMDAEDALSESMLKAWKKMGDNPENISNFKSYLYKITHHVCIDMQRKKNRSKNKIVSFDRLDESRILSPMQEHRNMSMEEAEARKMIEKAIQSLPDRIRETFILHYYGALSYKEIAEKQELSYTNVRKRVSEGRLMLTEKLRMYFLD</sequence>
<feature type="domain" description="RNA polymerase sigma factor 70 region 4 type 2" evidence="7">
    <location>
        <begin position="133"/>
        <end position="184"/>
    </location>
</feature>
<dbReference type="Gene3D" id="1.10.1740.10">
    <property type="match status" value="1"/>
</dbReference>
<feature type="domain" description="RNA polymerase sigma-70 region 2" evidence="6">
    <location>
        <begin position="31"/>
        <end position="98"/>
    </location>
</feature>
<dbReference type="Pfam" id="PF04542">
    <property type="entry name" value="Sigma70_r2"/>
    <property type="match status" value="1"/>
</dbReference>
<dbReference type="CDD" id="cd06171">
    <property type="entry name" value="Sigma70_r4"/>
    <property type="match status" value="1"/>
</dbReference>
<dbReference type="InterPro" id="IPR039425">
    <property type="entry name" value="RNA_pol_sigma-70-like"/>
</dbReference>
<dbReference type="Proteomes" id="UP001235303">
    <property type="component" value="Unassembled WGS sequence"/>
</dbReference>
<dbReference type="InterPro" id="IPR013325">
    <property type="entry name" value="RNA_pol_sigma_r2"/>
</dbReference>
<keyword evidence="2" id="KW-0805">Transcription regulation</keyword>
<proteinExistence type="inferred from homology"/>
<dbReference type="SUPFAM" id="SSF88946">
    <property type="entry name" value="Sigma2 domain of RNA polymerase sigma factors"/>
    <property type="match status" value="1"/>
</dbReference>
<dbReference type="InterPro" id="IPR007627">
    <property type="entry name" value="RNA_pol_sigma70_r2"/>
</dbReference>
<evidence type="ECO:0000256" key="5">
    <source>
        <dbReference type="ARBA" id="ARBA00023163"/>
    </source>
</evidence>
<keyword evidence="4" id="KW-0238">DNA-binding</keyword>
<dbReference type="InterPro" id="IPR014284">
    <property type="entry name" value="RNA_pol_sigma-70_dom"/>
</dbReference>
<evidence type="ECO:0000256" key="1">
    <source>
        <dbReference type="ARBA" id="ARBA00010641"/>
    </source>
</evidence>
<keyword evidence="3" id="KW-0731">Sigma factor</keyword>
<dbReference type="PANTHER" id="PTHR43133">
    <property type="entry name" value="RNA POLYMERASE ECF-TYPE SIGMA FACTO"/>
    <property type="match status" value="1"/>
</dbReference>
<evidence type="ECO:0000259" key="7">
    <source>
        <dbReference type="Pfam" id="PF08281"/>
    </source>
</evidence>
<evidence type="ECO:0000313" key="8">
    <source>
        <dbReference type="EMBL" id="MDJ1171092.1"/>
    </source>
</evidence>
<evidence type="ECO:0000313" key="9">
    <source>
        <dbReference type="Proteomes" id="UP001235303"/>
    </source>
</evidence>
<name>A0ABT7AVZ3_9CYAN</name>
<dbReference type="InterPro" id="IPR013324">
    <property type="entry name" value="RNA_pol_sigma_r3/r4-like"/>
</dbReference>
<evidence type="ECO:0000259" key="6">
    <source>
        <dbReference type="Pfam" id="PF04542"/>
    </source>
</evidence>
<gene>
    <name evidence="8" type="ORF">PMG71_16810</name>
</gene>
<dbReference type="NCBIfam" id="TIGR02937">
    <property type="entry name" value="sigma70-ECF"/>
    <property type="match status" value="1"/>
</dbReference>
<reference evidence="8 9" key="1">
    <citation type="submission" date="2023-01" db="EMBL/GenBank/DDBJ databases">
        <title>Novel diversity within Roseofilum (Cyanobacteria; Desertifilaceae) from marine benthic mats with descriptions of four novel species.</title>
        <authorList>
            <person name="Wang Y."/>
            <person name="Berthold D.E."/>
            <person name="Hu J."/>
            <person name="Lefler F.W."/>
            <person name="Laughinghouse H.D. IV."/>
        </authorList>
    </citation>
    <scope>NUCLEOTIDE SEQUENCE [LARGE SCALE GENOMIC DNA]</scope>
    <source>
        <strain evidence="8 9">BLCC-M154</strain>
    </source>
</reference>
<dbReference type="EMBL" id="JAQOSP010000105">
    <property type="protein sequence ID" value="MDJ1171092.1"/>
    <property type="molecule type" value="Genomic_DNA"/>
</dbReference>
<evidence type="ECO:0000256" key="3">
    <source>
        <dbReference type="ARBA" id="ARBA00023082"/>
    </source>
</evidence>
<evidence type="ECO:0000256" key="4">
    <source>
        <dbReference type="ARBA" id="ARBA00023125"/>
    </source>
</evidence>
<accession>A0ABT7AVZ3</accession>
<dbReference type="Gene3D" id="1.10.10.10">
    <property type="entry name" value="Winged helix-like DNA-binding domain superfamily/Winged helix DNA-binding domain"/>
    <property type="match status" value="1"/>
</dbReference>
<dbReference type="InterPro" id="IPR013249">
    <property type="entry name" value="RNA_pol_sigma70_r4_t2"/>
</dbReference>
<dbReference type="SUPFAM" id="SSF88659">
    <property type="entry name" value="Sigma3 and sigma4 domains of RNA polymerase sigma factors"/>
    <property type="match status" value="1"/>
</dbReference>
<comment type="caution">
    <text evidence="8">The sequence shown here is derived from an EMBL/GenBank/DDBJ whole genome shotgun (WGS) entry which is preliminary data.</text>
</comment>
<dbReference type="RefSeq" id="WP_283754845.1">
    <property type="nucleotide sequence ID" value="NZ_JAQOSP010000105.1"/>
</dbReference>
<dbReference type="InterPro" id="IPR036388">
    <property type="entry name" value="WH-like_DNA-bd_sf"/>
</dbReference>
<dbReference type="PANTHER" id="PTHR43133:SF8">
    <property type="entry name" value="RNA POLYMERASE SIGMA FACTOR HI_1459-RELATED"/>
    <property type="match status" value="1"/>
</dbReference>
<dbReference type="Pfam" id="PF08281">
    <property type="entry name" value="Sigma70_r4_2"/>
    <property type="match status" value="1"/>
</dbReference>
<evidence type="ECO:0000256" key="2">
    <source>
        <dbReference type="ARBA" id="ARBA00023015"/>
    </source>
</evidence>